<dbReference type="GO" id="GO:0008654">
    <property type="term" value="P:phospholipid biosynthetic process"/>
    <property type="evidence" value="ECO:0007669"/>
    <property type="project" value="UniProtKB-KW"/>
</dbReference>
<keyword evidence="4 10" id="KW-0808">Transferase</keyword>
<evidence type="ECO:0000313" key="12">
    <source>
        <dbReference type="EMBL" id="QPS07962.1"/>
    </source>
</evidence>
<dbReference type="InterPro" id="IPR012281">
    <property type="entry name" value="Phospholipid_synth_PlsX-like"/>
</dbReference>
<keyword evidence="7 10" id="KW-1208">Phospholipid metabolism</keyword>
<reference evidence="11" key="2">
    <citation type="submission" date="2023-11" db="EMBL/GenBank/DDBJ databases">
        <title>Identification and selenium tolerance of Delftia acidovorans R3-25.</title>
        <authorList>
            <person name="Zhang S."/>
            <person name="Liu Y."/>
            <person name="Guo Y."/>
        </authorList>
    </citation>
    <scope>NUCLEOTIDE SEQUENCE</scope>
    <source>
        <strain evidence="11">R3-25</strain>
    </source>
</reference>
<dbReference type="GO" id="GO:0005737">
    <property type="term" value="C:cytoplasm"/>
    <property type="evidence" value="ECO:0007669"/>
    <property type="project" value="UniProtKB-SubCell"/>
</dbReference>
<proteinExistence type="inferred from homology"/>
<evidence type="ECO:0000256" key="5">
    <source>
        <dbReference type="ARBA" id="ARBA00023098"/>
    </source>
</evidence>
<comment type="subunit">
    <text evidence="9 10">Homodimer. Probably interacts with PlsY.</text>
</comment>
<dbReference type="PANTHER" id="PTHR30100">
    <property type="entry name" value="FATTY ACID/PHOSPHOLIPID SYNTHESIS PROTEIN PLSX"/>
    <property type="match status" value="1"/>
</dbReference>
<evidence type="ECO:0000256" key="3">
    <source>
        <dbReference type="ARBA" id="ARBA00022516"/>
    </source>
</evidence>
<dbReference type="PANTHER" id="PTHR30100:SF1">
    <property type="entry name" value="PHOSPHATE ACYLTRANSFERASE"/>
    <property type="match status" value="1"/>
</dbReference>
<dbReference type="NCBIfam" id="TIGR00182">
    <property type="entry name" value="plsX"/>
    <property type="match status" value="1"/>
</dbReference>
<sequence>MITLAVDCMGGDHGPRVTLAACRQFLDSHSDARLLLVGQPDALAGFAHERASVVPASEVVGMDDPIEVALRRKKDSSMRVAIQQVKDGQAAAAVSAGNTGALMAISRYLLKTLDGIDRPAIAPQLPNAKGGATTVLDLGANVDCSAEHLLQFAVMGSALVSALNNEEAPSVGLLNIGEEQIKGSEVIKRAGELLRAAGKAGHLNFYGNVEGNDIFKGTTQVVVCDGFVGNVALKSSEGVASMISNALKQEFKRNIFTKMAAIVAYPVLTALMNRVDHRRHNGAALLGLRGLVFKSHGSADALAFEHALNRAYDAARNNLLDRVRTRISAALPLLLAAQSESGPSAP</sequence>
<dbReference type="HAMAP" id="MF_00019">
    <property type="entry name" value="PlsX"/>
    <property type="match status" value="1"/>
</dbReference>
<comment type="catalytic activity">
    <reaction evidence="1 10">
        <text>a fatty acyl-[ACP] + phosphate = an acyl phosphate + holo-[ACP]</text>
        <dbReference type="Rhea" id="RHEA:42292"/>
        <dbReference type="Rhea" id="RHEA-COMP:9685"/>
        <dbReference type="Rhea" id="RHEA-COMP:14125"/>
        <dbReference type="ChEBI" id="CHEBI:43474"/>
        <dbReference type="ChEBI" id="CHEBI:59918"/>
        <dbReference type="ChEBI" id="CHEBI:64479"/>
        <dbReference type="ChEBI" id="CHEBI:138651"/>
        <dbReference type="EC" id="2.3.1.274"/>
    </reaction>
</comment>
<protein>
    <recommendedName>
        <fullName evidence="8 10">Phosphate acyltransferase</fullName>
        <ecNumber evidence="8 10">2.3.1.274</ecNumber>
    </recommendedName>
    <alternativeName>
        <fullName evidence="10">Acyl-ACP phosphotransacylase</fullName>
    </alternativeName>
    <alternativeName>
        <fullName evidence="10">Acyl-[acyl-carrier-protein]--phosphate acyltransferase</fullName>
    </alternativeName>
    <alternativeName>
        <fullName evidence="10">Phosphate-acyl-ACP acyltransferase</fullName>
    </alternativeName>
</protein>
<evidence type="ECO:0000313" key="11">
    <source>
        <dbReference type="EMBL" id="MDX4953167.1"/>
    </source>
</evidence>
<evidence type="ECO:0000313" key="13">
    <source>
        <dbReference type="Proteomes" id="UP000594778"/>
    </source>
</evidence>
<evidence type="ECO:0000256" key="9">
    <source>
        <dbReference type="ARBA" id="ARBA00046608"/>
    </source>
</evidence>
<dbReference type="EMBL" id="JAWWMZ010000002">
    <property type="protein sequence ID" value="MDX4953167.1"/>
    <property type="molecule type" value="Genomic_DNA"/>
</dbReference>
<name>A0A080NMI5_DELAC</name>
<dbReference type="GO" id="GO:0043811">
    <property type="term" value="F:phosphate:acyl-[acyl carrier protein] acyltransferase activity"/>
    <property type="evidence" value="ECO:0007669"/>
    <property type="project" value="UniProtKB-UniRule"/>
</dbReference>
<evidence type="ECO:0000256" key="2">
    <source>
        <dbReference type="ARBA" id="ARBA00022490"/>
    </source>
</evidence>
<dbReference type="InterPro" id="IPR003664">
    <property type="entry name" value="FA_synthesis"/>
</dbReference>
<gene>
    <name evidence="10 12" type="primary">plsX</name>
    <name evidence="12" type="ORF">I6G66_27480</name>
    <name evidence="11" type="ORF">SGN30_06990</name>
</gene>
<dbReference type="EMBL" id="CP065668">
    <property type="protein sequence ID" value="QPS07962.1"/>
    <property type="molecule type" value="Genomic_DNA"/>
</dbReference>
<keyword evidence="5 10" id="KW-0443">Lipid metabolism</keyword>
<accession>A0A080NMI5</accession>
<evidence type="ECO:0000256" key="7">
    <source>
        <dbReference type="ARBA" id="ARBA00023264"/>
    </source>
</evidence>
<reference evidence="12 13" key="1">
    <citation type="submission" date="2020-12" db="EMBL/GenBank/DDBJ databases">
        <title>FDA dAtabase for Regulatory Grade micrObial Sequences (FDA-ARGOS): Supporting development and validation of Infectious Disease Dx tests.</title>
        <authorList>
            <person name="Sproer C."/>
            <person name="Gronow S."/>
            <person name="Severitt S."/>
            <person name="Schroder I."/>
            <person name="Tallon L."/>
            <person name="Sadzewicz L."/>
            <person name="Zhao X."/>
            <person name="Boylan J."/>
            <person name="Ott S."/>
            <person name="Bowen H."/>
            <person name="Vavikolanu K."/>
            <person name="Mehta A."/>
            <person name="Aluvathingal J."/>
            <person name="Nadendla S."/>
            <person name="Lowell S."/>
            <person name="Myers T."/>
            <person name="Yan Y."/>
            <person name="Sichtig H."/>
        </authorList>
    </citation>
    <scope>NUCLEOTIDE SEQUENCE [LARGE SCALE GENOMIC DNA]</scope>
    <source>
        <strain evidence="12 13">FDAARGOS_909</strain>
    </source>
</reference>
<evidence type="ECO:0000256" key="10">
    <source>
        <dbReference type="HAMAP-Rule" id="MF_00019"/>
    </source>
</evidence>
<keyword evidence="6 10" id="KW-0594">Phospholipid biosynthesis</keyword>
<dbReference type="SUPFAM" id="SSF53659">
    <property type="entry name" value="Isocitrate/Isopropylmalate dehydrogenase-like"/>
    <property type="match status" value="1"/>
</dbReference>
<dbReference type="Gene3D" id="3.40.718.10">
    <property type="entry name" value="Isopropylmalate Dehydrogenase"/>
    <property type="match status" value="1"/>
</dbReference>
<keyword evidence="2 10" id="KW-0963">Cytoplasm</keyword>
<dbReference type="UniPathway" id="UPA00085"/>
<comment type="subcellular location">
    <subcellularLocation>
        <location evidence="10">Cytoplasm</location>
    </subcellularLocation>
    <text evidence="10">Associated with the membrane possibly through PlsY.</text>
</comment>
<comment type="function">
    <text evidence="10">Catalyzes the reversible formation of acyl-phosphate (acyl-PO(4)) from acyl-[acyl-carrier-protein] (acyl-ACP). This enzyme utilizes acyl-ACP as fatty acyl donor, but not acyl-CoA.</text>
</comment>
<keyword evidence="3 10" id="KW-0444">Lipid biosynthesis</keyword>
<dbReference type="EC" id="2.3.1.274" evidence="8 10"/>
<evidence type="ECO:0000256" key="4">
    <source>
        <dbReference type="ARBA" id="ARBA00022679"/>
    </source>
</evidence>
<evidence type="ECO:0000256" key="8">
    <source>
        <dbReference type="ARBA" id="ARBA00024069"/>
    </source>
</evidence>
<dbReference type="Pfam" id="PF02504">
    <property type="entry name" value="FA_synthesis"/>
    <property type="match status" value="1"/>
</dbReference>
<keyword evidence="12" id="KW-0012">Acyltransferase</keyword>
<dbReference type="GO" id="GO:0006633">
    <property type="term" value="P:fatty acid biosynthetic process"/>
    <property type="evidence" value="ECO:0007669"/>
    <property type="project" value="UniProtKB-UniRule"/>
</dbReference>
<dbReference type="PIRSF" id="PIRSF002465">
    <property type="entry name" value="Phsphlp_syn_PlsX"/>
    <property type="match status" value="1"/>
</dbReference>
<evidence type="ECO:0000256" key="1">
    <source>
        <dbReference type="ARBA" id="ARBA00001232"/>
    </source>
</evidence>
<dbReference type="RefSeq" id="WP_013800990.1">
    <property type="nucleotide sequence ID" value="NZ_CAGKLB010000028.1"/>
</dbReference>
<dbReference type="Proteomes" id="UP000594778">
    <property type="component" value="Chromosome"/>
</dbReference>
<dbReference type="Proteomes" id="UP001287445">
    <property type="component" value="Unassembled WGS sequence"/>
</dbReference>
<comment type="pathway">
    <text evidence="10">Lipid metabolism; phospholipid metabolism.</text>
</comment>
<dbReference type="AlphaFoldDB" id="A0A080NMI5"/>
<comment type="similarity">
    <text evidence="10">Belongs to the PlsX family.</text>
</comment>
<evidence type="ECO:0000256" key="6">
    <source>
        <dbReference type="ARBA" id="ARBA00023209"/>
    </source>
</evidence>
<organism evidence="12 13">
    <name type="scientific">Delftia acidovorans</name>
    <name type="common">Pseudomonas acidovorans</name>
    <name type="synonym">Comamonas acidovorans</name>
    <dbReference type="NCBI Taxonomy" id="80866"/>
    <lineage>
        <taxon>Bacteria</taxon>
        <taxon>Pseudomonadati</taxon>
        <taxon>Pseudomonadota</taxon>
        <taxon>Betaproteobacteria</taxon>
        <taxon>Burkholderiales</taxon>
        <taxon>Comamonadaceae</taxon>
        <taxon>Delftia</taxon>
    </lineage>
</organism>